<evidence type="ECO:0000313" key="8">
    <source>
        <dbReference type="EMBL" id="ALR75057.1"/>
    </source>
</evidence>
<dbReference type="NCBIfam" id="TIGR02322">
    <property type="entry name" value="phosphon_PhnN"/>
    <property type="match status" value="1"/>
</dbReference>
<gene>
    <name evidence="6" type="primary">phnN</name>
    <name evidence="8" type="ORF">AO703_01600</name>
</gene>
<dbReference type="InterPro" id="IPR008145">
    <property type="entry name" value="GK/Ca_channel_bsu"/>
</dbReference>
<dbReference type="KEGG" id="kle:AO703_01600"/>
<feature type="binding site" evidence="6">
    <location>
        <begin position="10"/>
        <end position="17"/>
    </location>
    <ligand>
        <name>ATP</name>
        <dbReference type="ChEBI" id="CHEBI:30616"/>
    </ligand>
</feature>
<dbReference type="Pfam" id="PF13238">
    <property type="entry name" value="AAA_18"/>
    <property type="match status" value="1"/>
</dbReference>
<evidence type="ECO:0000256" key="1">
    <source>
        <dbReference type="ARBA" id="ARBA00000373"/>
    </source>
</evidence>
<reference evidence="9" key="1">
    <citation type="submission" date="2015-10" db="EMBL/GenBank/DDBJ databases">
        <title>Complete Genome Sequencing of Klebsiella sp. strain G5.</title>
        <authorList>
            <person name="Chan K.-G."/>
            <person name="Chen J.-W."/>
        </authorList>
    </citation>
    <scope>NUCLEOTIDE SEQUENCE [LARGE SCALE GENOMIC DNA]</scope>
    <source>
        <strain evidence="9">G5</strain>
    </source>
</reference>
<dbReference type="EMBL" id="CP012871">
    <property type="protein sequence ID" value="ALR75057.1"/>
    <property type="molecule type" value="Genomic_DNA"/>
</dbReference>
<comment type="catalytic activity">
    <reaction evidence="1 6">
        <text>alpha-D-ribose 1,5-bisphosphate + ATP = 5-phospho-alpha-D-ribose 1-diphosphate + ADP</text>
        <dbReference type="Rhea" id="RHEA:20109"/>
        <dbReference type="ChEBI" id="CHEBI:30616"/>
        <dbReference type="ChEBI" id="CHEBI:58017"/>
        <dbReference type="ChEBI" id="CHEBI:68688"/>
        <dbReference type="ChEBI" id="CHEBI:456216"/>
        <dbReference type="EC" id="2.7.4.23"/>
    </reaction>
</comment>
<dbReference type="NCBIfam" id="NF007485">
    <property type="entry name" value="PRK10078.1"/>
    <property type="match status" value="1"/>
</dbReference>
<sequence length="189" mass="21273">MTGKLIWLVGPSGSGKDSLLEALRKQEHPQMLVAHRYITRPAGAGCENHVALSEHEFFTRAAQHLFALSWHANNLYYGVGMEIDLWLHAGLDVVVNGSRAHLPQAKARYGESLLPVCLQVSPDILRQRLEQRGRENALEIAQRLERAARYTPQQCVMLNNDGSLLQSVEMFLHLIRTHGNHKESQHACL</sequence>
<proteinExistence type="inferred from homology"/>
<dbReference type="GO" id="GO:0033863">
    <property type="term" value="F:ribose 1,5-bisphosphate phosphokinase activity"/>
    <property type="evidence" value="ECO:0007669"/>
    <property type="project" value="UniProtKB-UniRule"/>
</dbReference>
<name>A0A806X8D5_9ENTR</name>
<keyword evidence="8" id="KW-0418">Kinase</keyword>
<dbReference type="EC" id="2.7.4.23" evidence="6"/>
<dbReference type="GO" id="GO:0006015">
    <property type="term" value="P:5-phosphoribose 1-diphosphate biosynthetic process"/>
    <property type="evidence" value="ECO:0007669"/>
    <property type="project" value="UniProtKB-UniRule"/>
</dbReference>
<dbReference type="GO" id="GO:0005524">
    <property type="term" value="F:ATP binding"/>
    <property type="evidence" value="ECO:0007669"/>
    <property type="project" value="UniProtKB-KW"/>
</dbReference>
<feature type="domain" description="Guanylate kinase/L-type calcium channel beta subunit" evidence="7">
    <location>
        <begin position="2"/>
        <end position="175"/>
    </location>
</feature>
<dbReference type="OMA" id="RLIWLTG"/>
<evidence type="ECO:0000256" key="5">
    <source>
        <dbReference type="ARBA" id="ARBA00022840"/>
    </source>
</evidence>
<evidence type="ECO:0000256" key="3">
    <source>
        <dbReference type="ARBA" id="ARBA00022679"/>
    </source>
</evidence>
<dbReference type="FunFam" id="3.40.50.300:FF:000979">
    <property type="entry name" value="Ribose 1,5-bisphosphate phosphokinase PhnN"/>
    <property type="match status" value="1"/>
</dbReference>
<dbReference type="Gene3D" id="3.40.50.300">
    <property type="entry name" value="P-loop containing nucleotide triphosphate hydrolases"/>
    <property type="match status" value="1"/>
</dbReference>
<dbReference type="RefSeq" id="WP_013368024.1">
    <property type="nucleotide sequence ID" value="NZ_CP012871.1"/>
</dbReference>
<comment type="pathway">
    <text evidence="2 6">Metabolic intermediate biosynthesis; 5-phospho-alpha-D-ribose 1-diphosphate biosynthesis; 5-phospho-alpha-D-ribose 1-diphosphate from D-ribose 5-phosphate (route II): step 3/3.</text>
</comment>
<dbReference type="OrthoDB" id="341217at2"/>
<comment type="function">
    <text evidence="6">Catalyzes the phosphorylation of ribose 1,5-bisphosphate to 5-phospho-D-ribosyl alpha-1-diphosphate (PRPP).</text>
</comment>
<evidence type="ECO:0000259" key="7">
    <source>
        <dbReference type="SMART" id="SM00072"/>
    </source>
</evidence>
<dbReference type="SUPFAM" id="SSF52540">
    <property type="entry name" value="P-loop containing nucleoside triphosphate hydrolases"/>
    <property type="match status" value="1"/>
</dbReference>
<dbReference type="Proteomes" id="UP000069162">
    <property type="component" value="Chromosome"/>
</dbReference>
<evidence type="ECO:0000256" key="2">
    <source>
        <dbReference type="ARBA" id="ARBA00005069"/>
    </source>
</evidence>
<dbReference type="AlphaFoldDB" id="A0A806X8D5"/>
<dbReference type="GO" id="GO:0019634">
    <property type="term" value="P:organic phosphonate metabolic process"/>
    <property type="evidence" value="ECO:0007669"/>
    <property type="project" value="UniProtKB-UniRule"/>
</dbReference>
<dbReference type="InterPro" id="IPR012699">
    <property type="entry name" value="PhnN"/>
</dbReference>
<dbReference type="SMR" id="A0A806X8D5"/>
<organism evidence="8 9">
    <name type="scientific">[Enterobacter] lignolyticus</name>
    <dbReference type="NCBI Taxonomy" id="1334193"/>
    <lineage>
        <taxon>Bacteria</taxon>
        <taxon>Pseudomonadati</taxon>
        <taxon>Pseudomonadota</taxon>
        <taxon>Gammaproteobacteria</taxon>
        <taxon>Enterobacterales</taxon>
        <taxon>Enterobacteriaceae</taxon>
        <taxon>Pluralibacter</taxon>
    </lineage>
</organism>
<comment type="similarity">
    <text evidence="6">Belongs to the ribose 1,5-bisphosphokinase family.</text>
</comment>
<protein>
    <recommendedName>
        <fullName evidence="6">Ribose 1,5-bisphosphate phosphokinase PhnN</fullName>
        <ecNumber evidence="6">2.7.4.23</ecNumber>
    </recommendedName>
    <alternativeName>
        <fullName evidence="6">Ribose 1,5-bisphosphokinase</fullName>
    </alternativeName>
</protein>
<dbReference type="HAMAP" id="MF_00836">
    <property type="entry name" value="PhnN"/>
    <property type="match status" value="1"/>
</dbReference>
<dbReference type="SMART" id="SM00072">
    <property type="entry name" value="GuKc"/>
    <property type="match status" value="1"/>
</dbReference>
<evidence type="ECO:0000256" key="4">
    <source>
        <dbReference type="ARBA" id="ARBA00022741"/>
    </source>
</evidence>
<keyword evidence="3 6" id="KW-0808">Transferase</keyword>
<keyword evidence="4 6" id="KW-0547">Nucleotide-binding</keyword>
<accession>A0A806X8D5</accession>
<keyword evidence="5 6" id="KW-0067">ATP-binding</keyword>
<evidence type="ECO:0000313" key="9">
    <source>
        <dbReference type="Proteomes" id="UP000069162"/>
    </source>
</evidence>
<evidence type="ECO:0000256" key="6">
    <source>
        <dbReference type="HAMAP-Rule" id="MF_00836"/>
    </source>
</evidence>
<dbReference type="UniPathway" id="UPA00087">
    <property type="reaction ID" value="UER00175"/>
</dbReference>
<dbReference type="InterPro" id="IPR027417">
    <property type="entry name" value="P-loop_NTPase"/>
</dbReference>